<evidence type="ECO:0000313" key="4">
    <source>
        <dbReference type="EMBL" id="KAG0575972.1"/>
    </source>
</evidence>
<comment type="caution">
    <text evidence="4">The sequence shown here is derived from an EMBL/GenBank/DDBJ whole genome shotgun (WGS) entry which is preliminary data.</text>
</comment>
<protein>
    <recommendedName>
        <fullName evidence="3">Bifunctional inhibitor/plant lipid transfer protein/seed storage helical domain-containing protein</fullName>
    </recommendedName>
</protein>
<dbReference type="SUPFAM" id="SSF47699">
    <property type="entry name" value="Bifunctional inhibitor/lipid-transfer protein/seed storage 2S albumin"/>
    <property type="match status" value="1"/>
</dbReference>
<dbReference type="InterPro" id="IPR036312">
    <property type="entry name" value="Bifun_inhib/LTP/seed_sf"/>
</dbReference>
<evidence type="ECO:0000259" key="3">
    <source>
        <dbReference type="Pfam" id="PF14368"/>
    </source>
</evidence>
<evidence type="ECO:0000256" key="1">
    <source>
        <dbReference type="SAM" id="Phobius"/>
    </source>
</evidence>
<feature type="domain" description="Bifunctional inhibitor/plant lipid transfer protein/seed storage helical" evidence="3">
    <location>
        <begin position="65"/>
        <end position="133"/>
    </location>
</feature>
<accession>A0A8T0HXV6</accession>
<evidence type="ECO:0000313" key="5">
    <source>
        <dbReference type="Proteomes" id="UP000822688"/>
    </source>
</evidence>
<feature type="signal peptide" evidence="2">
    <location>
        <begin position="1"/>
        <end position="27"/>
    </location>
</feature>
<dbReference type="EMBL" id="CM026425">
    <property type="protein sequence ID" value="KAG0575972.1"/>
    <property type="molecule type" value="Genomic_DNA"/>
</dbReference>
<dbReference type="AlphaFoldDB" id="A0A8T0HXV6"/>
<keyword evidence="1" id="KW-0812">Transmembrane</keyword>
<feature type="transmembrane region" description="Helical" evidence="1">
    <location>
        <begin position="166"/>
        <end position="191"/>
    </location>
</feature>
<keyword evidence="1" id="KW-0472">Membrane</keyword>
<evidence type="ECO:0000256" key="2">
    <source>
        <dbReference type="SAM" id="SignalP"/>
    </source>
</evidence>
<keyword evidence="5" id="KW-1185">Reference proteome</keyword>
<dbReference type="InterPro" id="IPR016140">
    <property type="entry name" value="Bifunc_inhib/LTP/seed_store"/>
</dbReference>
<dbReference type="Pfam" id="PF14368">
    <property type="entry name" value="LTP_2"/>
    <property type="match status" value="1"/>
</dbReference>
<proteinExistence type="predicted"/>
<dbReference type="Gene3D" id="1.10.110.10">
    <property type="entry name" value="Plant lipid-transfer and hydrophobic proteins"/>
    <property type="match status" value="1"/>
</dbReference>
<feature type="chain" id="PRO_5035904904" description="Bifunctional inhibitor/plant lipid transfer protein/seed storage helical domain-containing protein" evidence="2">
    <location>
        <begin position="28"/>
        <end position="213"/>
    </location>
</feature>
<name>A0A8T0HXV6_CERPU</name>
<keyword evidence="1" id="KW-1133">Transmembrane helix</keyword>
<sequence length="213" mass="22247">MDRGMSVVVMVMVMAAVEVMVPVAAQAAPQASPSPSIQPVTCSLPSTLMISTNYCNSYDEQGMGTQTKSCQGFLTMAEASPSVDCCRGLNSVAYNRTACICKLTFYPPASNNASRQLDLPRLCGVQTDLCAQCPIFLTSISNANGTNTPPVSNAPYSEGQSTASTVGAISLAVVFGLLLLGGIVFGVLFLIKKHKAKNNPPENFEAPPPGGAF</sequence>
<keyword evidence="2" id="KW-0732">Signal</keyword>
<gene>
    <name evidence="4" type="ORF">KC19_5G044700</name>
</gene>
<organism evidence="4 5">
    <name type="scientific">Ceratodon purpureus</name>
    <name type="common">Fire moss</name>
    <name type="synonym">Dicranum purpureum</name>
    <dbReference type="NCBI Taxonomy" id="3225"/>
    <lineage>
        <taxon>Eukaryota</taxon>
        <taxon>Viridiplantae</taxon>
        <taxon>Streptophyta</taxon>
        <taxon>Embryophyta</taxon>
        <taxon>Bryophyta</taxon>
        <taxon>Bryophytina</taxon>
        <taxon>Bryopsida</taxon>
        <taxon>Dicranidae</taxon>
        <taxon>Pseudoditrichales</taxon>
        <taxon>Ditrichaceae</taxon>
        <taxon>Ceratodon</taxon>
    </lineage>
</organism>
<reference evidence="4" key="1">
    <citation type="submission" date="2020-06" db="EMBL/GenBank/DDBJ databases">
        <title>WGS assembly of Ceratodon purpureus strain R40.</title>
        <authorList>
            <person name="Carey S.B."/>
            <person name="Jenkins J."/>
            <person name="Shu S."/>
            <person name="Lovell J.T."/>
            <person name="Sreedasyam A."/>
            <person name="Maumus F."/>
            <person name="Tiley G.P."/>
            <person name="Fernandez-Pozo N."/>
            <person name="Barry K."/>
            <person name="Chen C."/>
            <person name="Wang M."/>
            <person name="Lipzen A."/>
            <person name="Daum C."/>
            <person name="Saski C.A."/>
            <person name="Payton A.C."/>
            <person name="Mcbreen J.C."/>
            <person name="Conrad R.E."/>
            <person name="Kollar L.M."/>
            <person name="Olsson S."/>
            <person name="Huttunen S."/>
            <person name="Landis J.B."/>
            <person name="Wickett N.J."/>
            <person name="Johnson M.G."/>
            <person name="Rensing S.A."/>
            <person name="Grimwood J."/>
            <person name="Schmutz J."/>
            <person name="Mcdaniel S.F."/>
        </authorList>
    </citation>
    <scope>NUCLEOTIDE SEQUENCE</scope>
    <source>
        <strain evidence="4">R40</strain>
    </source>
</reference>
<dbReference type="Proteomes" id="UP000822688">
    <property type="component" value="Chromosome 5"/>
</dbReference>